<comment type="function">
    <text evidence="9">Component of the transport system for branched-chain amino acids.</text>
</comment>
<feature type="transmembrane region" description="Helical" evidence="9">
    <location>
        <begin position="368"/>
        <end position="387"/>
    </location>
</feature>
<feature type="transmembrane region" description="Helical" evidence="9">
    <location>
        <begin position="399"/>
        <end position="420"/>
    </location>
</feature>
<sequence>MEKKKNDAFILGAALFSMFFGAGNLIFPPFLGLLAGQKWNWSMFGFFITGIGLPLLGIIASAKAGGDVDKLGRRVSPLFSKFLGITVVLAIGPLLAIPRTGATAFEIGVLPLMPNGSPTIFAIIYFGITLLLVIKPNEVIDKIGKILTPALLILLGLIIIKGIFDPMGIPVPEDFARPFSEGFISGYQTMDALASILFGGIITTSLIQSGYDDEKEQMNITKKAGLIAVGGLTLVYGGLGYLGATGGSLFSKDIEKVDLIINIANNSLESFGRIGLGTVVSLACLTTTIGLTATVGQYFNKISNGKLKYEIIVIATTIFSAVMSIRGVESIISFSEPILVFMYPVVIVMILLTIILGDKPNKNIYRHAIYATLIVSTLEILNRFQIWTYFTQVVEYLPLASWGLAWLVPATLGAILGMLVPNKSDIQIN</sequence>
<evidence type="ECO:0000256" key="7">
    <source>
        <dbReference type="ARBA" id="ARBA00022989"/>
    </source>
</evidence>
<feature type="transmembrane region" description="Helical" evidence="9">
    <location>
        <begin position="338"/>
        <end position="356"/>
    </location>
</feature>
<evidence type="ECO:0000256" key="6">
    <source>
        <dbReference type="ARBA" id="ARBA00022970"/>
    </source>
</evidence>
<keyword evidence="11" id="KW-1185">Reference proteome</keyword>
<dbReference type="PANTHER" id="PTHR30588">
    <property type="entry name" value="BRANCHED-CHAIN AMINO ACID TRANSPORT SYSTEM 2 CARRIER PROTEIN"/>
    <property type="match status" value="1"/>
</dbReference>
<keyword evidence="3 9" id="KW-0813">Transport</keyword>
<dbReference type="GO" id="GO:0005304">
    <property type="term" value="F:L-valine transmembrane transporter activity"/>
    <property type="evidence" value="ECO:0007669"/>
    <property type="project" value="TreeGrafter"/>
</dbReference>
<feature type="transmembrane region" description="Helical" evidence="9">
    <location>
        <begin position="224"/>
        <end position="244"/>
    </location>
</feature>
<feature type="transmembrane region" description="Helical" evidence="9">
    <location>
        <begin position="43"/>
        <end position="66"/>
    </location>
</feature>
<name>A0A1M4TT78_9FIRM</name>
<comment type="subcellular location">
    <subcellularLocation>
        <location evidence="1 9">Cell membrane</location>
        <topology evidence="1 9">Multi-pass membrane protein</topology>
    </subcellularLocation>
</comment>
<comment type="similarity">
    <text evidence="2 9">Belongs to the branched chain amino acid transporter family.</text>
</comment>
<reference evidence="11" key="1">
    <citation type="submission" date="2016-11" db="EMBL/GenBank/DDBJ databases">
        <authorList>
            <person name="Varghese N."/>
            <person name="Submissions S."/>
        </authorList>
    </citation>
    <scope>NUCLEOTIDE SEQUENCE [LARGE SCALE GENOMIC DNA]</scope>
    <source>
        <strain evidence="11">DSM 18095</strain>
    </source>
</reference>
<protein>
    <recommendedName>
        <fullName evidence="9">Branched-chain amino acid transport system carrier protein</fullName>
    </recommendedName>
</protein>
<evidence type="ECO:0000256" key="9">
    <source>
        <dbReference type="RuleBase" id="RU362122"/>
    </source>
</evidence>
<dbReference type="RefSeq" id="WP_072973441.1">
    <property type="nucleotide sequence ID" value="NZ_FQTY01000002.1"/>
</dbReference>
<evidence type="ECO:0000256" key="3">
    <source>
        <dbReference type="ARBA" id="ARBA00022448"/>
    </source>
</evidence>
<accession>A0A1M4TT78</accession>
<organism evidence="10 11">
    <name type="scientific">Tissierella praeacuta DSM 18095</name>
    <dbReference type="NCBI Taxonomy" id="1123404"/>
    <lineage>
        <taxon>Bacteria</taxon>
        <taxon>Bacillati</taxon>
        <taxon>Bacillota</taxon>
        <taxon>Tissierellia</taxon>
        <taxon>Tissierellales</taxon>
        <taxon>Tissierellaceae</taxon>
        <taxon>Tissierella</taxon>
    </lineage>
</organism>
<keyword evidence="6 9" id="KW-0029">Amino-acid transport</keyword>
<dbReference type="GeneID" id="90996317"/>
<evidence type="ECO:0000313" key="10">
    <source>
        <dbReference type="EMBL" id="SHE47628.1"/>
    </source>
</evidence>
<evidence type="ECO:0000256" key="4">
    <source>
        <dbReference type="ARBA" id="ARBA00022475"/>
    </source>
</evidence>
<evidence type="ECO:0000256" key="2">
    <source>
        <dbReference type="ARBA" id="ARBA00008540"/>
    </source>
</evidence>
<keyword evidence="7 9" id="KW-1133">Transmembrane helix</keyword>
<dbReference type="Proteomes" id="UP000184114">
    <property type="component" value="Unassembled WGS sequence"/>
</dbReference>
<dbReference type="NCBIfam" id="TIGR00796">
    <property type="entry name" value="livcs"/>
    <property type="match status" value="1"/>
</dbReference>
<keyword evidence="4" id="KW-1003">Cell membrane</keyword>
<feature type="transmembrane region" description="Helical" evidence="9">
    <location>
        <begin position="146"/>
        <end position="164"/>
    </location>
</feature>
<keyword evidence="8 9" id="KW-0472">Membrane</keyword>
<proteinExistence type="inferred from homology"/>
<dbReference type="EMBL" id="FQTY01000002">
    <property type="protein sequence ID" value="SHE47628.1"/>
    <property type="molecule type" value="Genomic_DNA"/>
</dbReference>
<evidence type="ECO:0000256" key="5">
    <source>
        <dbReference type="ARBA" id="ARBA00022692"/>
    </source>
</evidence>
<dbReference type="GO" id="GO:0015188">
    <property type="term" value="F:L-isoleucine transmembrane transporter activity"/>
    <property type="evidence" value="ECO:0007669"/>
    <property type="project" value="TreeGrafter"/>
</dbReference>
<feature type="transmembrane region" description="Helical" evidence="9">
    <location>
        <begin position="311"/>
        <end position="332"/>
    </location>
</feature>
<evidence type="ECO:0000313" key="11">
    <source>
        <dbReference type="Proteomes" id="UP000184114"/>
    </source>
</evidence>
<evidence type="ECO:0000256" key="8">
    <source>
        <dbReference type="ARBA" id="ARBA00023136"/>
    </source>
</evidence>
<dbReference type="GO" id="GO:0015190">
    <property type="term" value="F:L-leucine transmembrane transporter activity"/>
    <property type="evidence" value="ECO:0007669"/>
    <property type="project" value="TreeGrafter"/>
</dbReference>
<dbReference type="PANTHER" id="PTHR30588:SF0">
    <property type="entry name" value="BRANCHED-CHAIN AMINO ACID PERMEASE BRNQ"/>
    <property type="match status" value="1"/>
</dbReference>
<feature type="transmembrane region" description="Helical" evidence="9">
    <location>
        <begin position="184"/>
        <end position="203"/>
    </location>
</feature>
<dbReference type="GO" id="GO:0015818">
    <property type="term" value="P:isoleucine transport"/>
    <property type="evidence" value="ECO:0007669"/>
    <property type="project" value="TreeGrafter"/>
</dbReference>
<dbReference type="Pfam" id="PF05525">
    <property type="entry name" value="Branch_AA_trans"/>
    <property type="match status" value="1"/>
</dbReference>
<feature type="transmembrane region" description="Helical" evidence="9">
    <location>
        <begin position="78"/>
        <end position="97"/>
    </location>
</feature>
<feature type="transmembrane region" description="Helical" evidence="9">
    <location>
        <begin position="274"/>
        <end position="299"/>
    </location>
</feature>
<feature type="transmembrane region" description="Helical" evidence="9">
    <location>
        <begin position="9"/>
        <end position="31"/>
    </location>
</feature>
<keyword evidence="5 9" id="KW-0812">Transmembrane</keyword>
<dbReference type="GO" id="GO:0005886">
    <property type="term" value="C:plasma membrane"/>
    <property type="evidence" value="ECO:0007669"/>
    <property type="project" value="UniProtKB-SubCell"/>
</dbReference>
<dbReference type="InterPro" id="IPR004685">
    <property type="entry name" value="Brnchd-chn_aa_trnsp_Livcs"/>
</dbReference>
<dbReference type="AlphaFoldDB" id="A0A1M4TT78"/>
<gene>
    <name evidence="10" type="ORF">SAMN02745784_00840</name>
</gene>
<feature type="transmembrane region" description="Helical" evidence="9">
    <location>
        <begin position="117"/>
        <end position="134"/>
    </location>
</feature>
<dbReference type="GO" id="GO:0015820">
    <property type="term" value="P:L-leucine transport"/>
    <property type="evidence" value="ECO:0007669"/>
    <property type="project" value="TreeGrafter"/>
</dbReference>
<evidence type="ECO:0000256" key="1">
    <source>
        <dbReference type="ARBA" id="ARBA00004651"/>
    </source>
</evidence>